<proteinExistence type="predicted"/>
<organism evidence="1 2">
    <name type="scientific">Symbiodinium microadriaticum</name>
    <name type="common">Dinoflagellate</name>
    <name type="synonym">Zooxanthella microadriatica</name>
    <dbReference type="NCBI Taxonomy" id="2951"/>
    <lineage>
        <taxon>Eukaryota</taxon>
        <taxon>Sar</taxon>
        <taxon>Alveolata</taxon>
        <taxon>Dinophyceae</taxon>
        <taxon>Suessiales</taxon>
        <taxon>Symbiodiniaceae</taxon>
        <taxon>Symbiodinium</taxon>
    </lineage>
</organism>
<keyword evidence="2" id="KW-1185">Reference proteome</keyword>
<dbReference type="EMBL" id="LSRX01001118">
    <property type="protein sequence ID" value="OLP83406.1"/>
    <property type="molecule type" value="Genomic_DNA"/>
</dbReference>
<gene>
    <name evidence="1" type="ORF">AK812_SmicGene35832</name>
</gene>
<name>A0A1Q9CKH3_SYMMI</name>
<dbReference type="Proteomes" id="UP000186817">
    <property type="component" value="Unassembled WGS sequence"/>
</dbReference>
<accession>A0A1Q9CKH3</accession>
<evidence type="ECO:0000313" key="1">
    <source>
        <dbReference type="EMBL" id="OLP83406.1"/>
    </source>
</evidence>
<dbReference type="OrthoDB" id="432132at2759"/>
<comment type="caution">
    <text evidence="1">The sequence shown here is derived from an EMBL/GenBank/DDBJ whole genome shotgun (WGS) entry which is preliminary data.</text>
</comment>
<protein>
    <submittedName>
        <fullName evidence="1">Uncharacterized protein</fullName>
    </submittedName>
</protein>
<sequence>MVVGKKPHAIQPLLTKLSMDESLKTAQQSVLTKKPTERGGFDMTVIDELDKCFEAKVQELAHFLESEKGQREAKAAHAAEDAAARDAAELQQQDCSNRLLEAKQAQKEAAAALKEAEAAVENFEPTLKAATAVRDANQQELQIFLDGAVACFHQLKAHGIQLPTFLHSCGERETPWIPWWWGNLEVHAFTACYKCARQYPVNGQGHHRRDHGPRDGVQLV</sequence>
<dbReference type="AlphaFoldDB" id="A0A1Q9CKH3"/>
<reference evidence="1 2" key="1">
    <citation type="submission" date="2016-02" db="EMBL/GenBank/DDBJ databases">
        <title>Genome analysis of coral dinoflagellate symbionts highlights evolutionary adaptations to a symbiotic lifestyle.</title>
        <authorList>
            <person name="Aranda M."/>
            <person name="Li Y."/>
            <person name="Liew Y.J."/>
            <person name="Baumgarten S."/>
            <person name="Simakov O."/>
            <person name="Wilson M."/>
            <person name="Piel J."/>
            <person name="Ashoor H."/>
            <person name="Bougouffa S."/>
            <person name="Bajic V.B."/>
            <person name="Ryu T."/>
            <person name="Ravasi T."/>
            <person name="Bayer T."/>
            <person name="Micklem G."/>
            <person name="Kim H."/>
            <person name="Bhak J."/>
            <person name="Lajeunesse T.C."/>
            <person name="Voolstra C.R."/>
        </authorList>
    </citation>
    <scope>NUCLEOTIDE SEQUENCE [LARGE SCALE GENOMIC DNA]</scope>
    <source>
        <strain evidence="1 2">CCMP2467</strain>
    </source>
</reference>
<evidence type="ECO:0000313" key="2">
    <source>
        <dbReference type="Proteomes" id="UP000186817"/>
    </source>
</evidence>